<organism evidence="2 3">
    <name type="scientific">Novosphingobium colocasiae</name>
    <dbReference type="NCBI Taxonomy" id="1256513"/>
    <lineage>
        <taxon>Bacteria</taxon>
        <taxon>Pseudomonadati</taxon>
        <taxon>Pseudomonadota</taxon>
        <taxon>Alphaproteobacteria</taxon>
        <taxon>Sphingomonadales</taxon>
        <taxon>Sphingomonadaceae</taxon>
        <taxon>Novosphingobium</taxon>
    </lineage>
</organism>
<evidence type="ECO:0008006" key="4">
    <source>
        <dbReference type="Google" id="ProtNLM"/>
    </source>
</evidence>
<name>A0A918PAY3_9SPHN</name>
<reference evidence="2" key="1">
    <citation type="journal article" date="2014" name="Int. J. Syst. Evol. Microbiol.">
        <title>Complete genome sequence of Corynebacterium casei LMG S-19264T (=DSM 44701T), isolated from a smear-ripened cheese.</title>
        <authorList>
            <consortium name="US DOE Joint Genome Institute (JGI-PGF)"/>
            <person name="Walter F."/>
            <person name="Albersmeier A."/>
            <person name="Kalinowski J."/>
            <person name="Ruckert C."/>
        </authorList>
    </citation>
    <scope>NUCLEOTIDE SEQUENCE</scope>
    <source>
        <strain evidence="2">KCTC 32255</strain>
    </source>
</reference>
<dbReference type="EMBL" id="BMZA01000001">
    <property type="protein sequence ID" value="GGY94641.1"/>
    <property type="molecule type" value="Genomic_DNA"/>
</dbReference>
<dbReference type="RefSeq" id="WP_189619675.1">
    <property type="nucleotide sequence ID" value="NZ_BMZA01000001.1"/>
</dbReference>
<dbReference type="Pfam" id="PF04365">
    <property type="entry name" value="BrnT_toxin"/>
    <property type="match status" value="1"/>
</dbReference>
<dbReference type="AlphaFoldDB" id="A0A918PAY3"/>
<evidence type="ECO:0000313" key="3">
    <source>
        <dbReference type="Proteomes" id="UP000648075"/>
    </source>
</evidence>
<protein>
    <recommendedName>
        <fullName evidence="4">BrnT family toxin</fullName>
    </recommendedName>
</protein>
<keyword evidence="3" id="KW-1185">Reference proteome</keyword>
<dbReference type="Gene3D" id="3.10.450.530">
    <property type="entry name" value="Ribonuclease toxin, BrnT, of type II toxin-antitoxin system"/>
    <property type="match status" value="1"/>
</dbReference>
<gene>
    <name evidence="2" type="ORF">GCM10011614_07140</name>
</gene>
<evidence type="ECO:0000313" key="2">
    <source>
        <dbReference type="EMBL" id="GGY94641.1"/>
    </source>
</evidence>
<reference evidence="2" key="2">
    <citation type="submission" date="2020-09" db="EMBL/GenBank/DDBJ databases">
        <authorList>
            <person name="Sun Q."/>
            <person name="Kim S."/>
        </authorList>
    </citation>
    <scope>NUCLEOTIDE SEQUENCE</scope>
    <source>
        <strain evidence="2">KCTC 32255</strain>
    </source>
</reference>
<sequence>MEFTFDPAKDEANRFKHGLRLAFGMRVFEDPYHELVPSFRPSDGEDRYKAIGLVDRKLITTVYVIQGSLIRTRSPLPFRGEGWERGDGATSPPLYSG</sequence>
<dbReference type="Proteomes" id="UP000648075">
    <property type="component" value="Unassembled WGS sequence"/>
</dbReference>
<evidence type="ECO:0000256" key="1">
    <source>
        <dbReference type="SAM" id="MobiDB-lite"/>
    </source>
</evidence>
<dbReference type="InterPro" id="IPR007460">
    <property type="entry name" value="BrnT_toxin"/>
</dbReference>
<proteinExistence type="predicted"/>
<comment type="caution">
    <text evidence="2">The sequence shown here is derived from an EMBL/GenBank/DDBJ whole genome shotgun (WGS) entry which is preliminary data.</text>
</comment>
<accession>A0A918PAY3</accession>
<feature type="region of interest" description="Disordered" evidence="1">
    <location>
        <begin position="77"/>
        <end position="97"/>
    </location>
</feature>
<dbReference type="InterPro" id="IPR038573">
    <property type="entry name" value="BrnT_sf"/>
</dbReference>